<dbReference type="EMBL" id="FOSZ01000003">
    <property type="protein sequence ID" value="SFK91513.1"/>
    <property type="molecule type" value="Genomic_DNA"/>
</dbReference>
<keyword evidence="1 4" id="KW-0812">Transmembrane</keyword>
<evidence type="ECO:0000259" key="5">
    <source>
        <dbReference type="PROSITE" id="PS50850"/>
    </source>
</evidence>
<dbReference type="PANTHER" id="PTHR11360:SF304">
    <property type="entry name" value="MFS DOMAIN-CONTAINING PROTEIN"/>
    <property type="match status" value="1"/>
</dbReference>
<dbReference type="SUPFAM" id="SSF103473">
    <property type="entry name" value="MFS general substrate transporter"/>
    <property type="match status" value="1"/>
</dbReference>
<dbReference type="OrthoDB" id="7375466at2"/>
<dbReference type="Gene3D" id="1.20.1250.20">
    <property type="entry name" value="MFS general substrate transporter like domains"/>
    <property type="match status" value="2"/>
</dbReference>
<sequence>MSKRPLTILLAGIGINLSIGVLYAWSVFKDALVNDLGWTATQASTPYSIAIVVFSIATLTAGVLQDKFGPRRIIMLGGAFVGSGMILTGLLTNPTAVMLTFGVVVGTGIGFAYACVTPAAMKWWHPSKKGMVSGLIVGGFGLGAVYVAPLTKALVNAFDIQTAFIILGTGIIVISVSLGATVVNPPKGYVAEGPEDWNPAAAGTGAEMNWREMIKTRQFYFLFIMFALASSAGVMLIGNITQIGSLQVGLEGAVYLVSLLAIANASGRVLGGLISDKLGRVNTLILAFLLQAANMWFFMSISTEAMLIAGAITGALCYGALLSVFPSLTADYFGLKGYGANYGLVYLGWGLSGALGPVIASMSFDATGSFTNAYMISAAMLVAATAIAFMTKAPRTAAKEAEGELVRV</sequence>
<feature type="transmembrane region" description="Helical" evidence="4">
    <location>
        <begin position="281"/>
        <end position="299"/>
    </location>
</feature>
<feature type="transmembrane region" description="Helical" evidence="4">
    <location>
        <begin position="97"/>
        <end position="120"/>
    </location>
</feature>
<dbReference type="GO" id="GO:0022857">
    <property type="term" value="F:transmembrane transporter activity"/>
    <property type="evidence" value="ECO:0007669"/>
    <property type="project" value="InterPro"/>
</dbReference>
<dbReference type="AlphaFoldDB" id="A0A1I4DEM9"/>
<feature type="transmembrane region" description="Helical" evidence="4">
    <location>
        <begin position="132"/>
        <end position="151"/>
    </location>
</feature>
<dbReference type="Pfam" id="PF07690">
    <property type="entry name" value="MFS_1"/>
    <property type="match status" value="1"/>
</dbReference>
<dbReference type="Proteomes" id="UP000198851">
    <property type="component" value="Unassembled WGS sequence"/>
</dbReference>
<dbReference type="InterPro" id="IPR036259">
    <property type="entry name" value="MFS_trans_sf"/>
</dbReference>
<feature type="transmembrane region" description="Helical" evidence="4">
    <location>
        <begin position="305"/>
        <end position="328"/>
    </location>
</feature>
<evidence type="ECO:0000256" key="3">
    <source>
        <dbReference type="ARBA" id="ARBA00023136"/>
    </source>
</evidence>
<dbReference type="CDD" id="cd17353">
    <property type="entry name" value="MFS_OFA_like"/>
    <property type="match status" value="1"/>
</dbReference>
<dbReference type="InterPro" id="IPR020846">
    <property type="entry name" value="MFS_dom"/>
</dbReference>
<evidence type="ECO:0000256" key="4">
    <source>
        <dbReference type="SAM" id="Phobius"/>
    </source>
</evidence>
<name>A0A1I4DEM9_9RHOB</name>
<dbReference type="RefSeq" id="WP_093323017.1">
    <property type="nucleotide sequence ID" value="NZ_FOSZ01000003.1"/>
</dbReference>
<dbReference type="PROSITE" id="PS50850">
    <property type="entry name" value="MFS"/>
    <property type="match status" value="1"/>
</dbReference>
<proteinExistence type="predicted"/>
<keyword evidence="7" id="KW-1185">Reference proteome</keyword>
<accession>A0A1I4DEM9</accession>
<feature type="transmembrane region" description="Helical" evidence="4">
    <location>
        <begin position="45"/>
        <end position="64"/>
    </location>
</feature>
<keyword evidence="3 4" id="KW-0472">Membrane</keyword>
<feature type="transmembrane region" description="Helical" evidence="4">
    <location>
        <begin position="73"/>
        <end position="91"/>
    </location>
</feature>
<feature type="transmembrane region" description="Helical" evidence="4">
    <location>
        <begin position="7"/>
        <end position="25"/>
    </location>
</feature>
<dbReference type="InterPro" id="IPR050327">
    <property type="entry name" value="Proton-linked_MCT"/>
</dbReference>
<feature type="transmembrane region" description="Helical" evidence="4">
    <location>
        <begin position="372"/>
        <end position="390"/>
    </location>
</feature>
<evidence type="ECO:0000256" key="2">
    <source>
        <dbReference type="ARBA" id="ARBA00022989"/>
    </source>
</evidence>
<dbReference type="InterPro" id="IPR011701">
    <property type="entry name" value="MFS"/>
</dbReference>
<evidence type="ECO:0000313" key="6">
    <source>
        <dbReference type="EMBL" id="SFK91513.1"/>
    </source>
</evidence>
<gene>
    <name evidence="6" type="ORF">SAMN04488036_10398</name>
</gene>
<keyword evidence="2 4" id="KW-1133">Transmembrane helix</keyword>
<protein>
    <submittedName>
        <fullName evidence="6">Sugar phosphate permease</fullName>
    </submittedName>
</protein>
<dbReference type="STRING" id="1280847.SAMN04488036_10398"/>
<feature type="transmembrane region" description="Helical" evidence="4">
    <location>
        <begin position="219"/>
        <end position="240"/>
    </location>
</feature>
<dbReference type="PANTHER" id="PTHR11360">
    <property type="entry name" value="MONOCARBOXYLATE TRANSPORTER"/>
    <property type="match status" value="1"/>
</dbReference>
<evidence type="ECO:0000256" key="1">
    <source>
        <dbReference type="ARBA" id="ARBA00022692"/>
    </source>
</evidence>
<feature type="transmembrane region" description="Helical" evidence="4">
    <location>
        <begin position="340"/>
        <end position="360"/>
    </location>
</feature>
<organism evidence="6 7">
    <name type="scientific">Shimia haliotis</name>
    <dbReference type="NCBI Taxonomy" id="1280847"/>
    <lineage>
        <taxon>Bacteria</taxon>
        <taxon>Pseudomonadati</taxon>
        <taxon>Pseudomonadota</taxon>
        <taxon>Alphaproteobacteria</taxon>
        <taxon>Rhodobacterales</taxon>
        <taxon>Roseobacteraceae</taxon>
    </lineage>
</organism>
<feature type="domain" description="Major facilitator superfamily (MFS) profile" evidence="5">
    <location>
        <begin position="4"/>
        <end position="396"/>
    </location>
</feature>
<feature type="transmembrane region" description="Helical" evidence="4">
    <location>
        <begin position="252"/>
        <end position="274"/>
    </location>
</feature>
<feature type="transmembrane region" description="Helical" evidence="4">
    <location>
        <begin position="163"/>
        <end position="183"/>
    </location>
</feature>
<evidence type="ECO:0000313" key="7">
    <source>
        <dbReference type="Proteomes" id="UP000198851"/>
    </source>
</evidence>
<reference evidence="7" key="1">
    <citation type="submission" date="2016-10" db="EMBL/GenBank/DDBJ databases">
        <authorList>
            <person name="Varghese N."/>
            <person name="Submissions S."/>
        </authorList>
    </citation>
    <scope>NUCLEOTIDE SEQUENCE [LARGE SCALE GENOMIC DNA]</scope>
    <source>
        <strain evidence="7">DSM 28453</strain>
    </source>
</reference>